<feature type="region of interest" description="Disordered" evidence="10">
    <location>
        <begin position="368"/>
        <end position="393"/>
    </location>
</feature>
<evidence type="ECO:0000256" key="3">
    <source>
        <dbReference type="ARBA" id="ARBA00022777"/>
    </source>
</evidence>
<evidence type="ECO:0000313" key="12">
    <source>
        <dbReference type="EMBL" id="CAD8487509.1"/>
    </source>
</evidence>
<dbReference type="PANTHER" id="PTHR48013:SF9">
    <property type="entry name" value="DUAL SPECIFICITY MITOGEN-ACTIVATED PROTEIN KINASE KINASE 5"/>
    <property type="match status" value="1"/>
</dbReference>
<dbReference type="InterPro" id="IPR000048">
    <property type="entry name" value="IQ_motif_EF-hand-BS"/>
</dbReference>
<evidence type="ECO:0000256" key="4">
    <source>
        <dbReference type="ARBA" id="ARBA00022840"/>
    </source>
</evidence>
<dbReference type="SUPFAM" id="SSF56112">
    <property type="entry name" value="Protein kinase-like (PK-like)"/>
    <property type="match status" value="1"/>
</dbReference>
<feature type="region of interest" description="Disordered" evidence="10">
    <location>
        <begin position="100"/>
        <end position="137"/>
    </location>
</feature>
<dbReference type="Gene3D" id="1.20.5.190">
    <property type="match status" value="1"/>
</dbReference>
<dbReference type="Pfam" id="PF00069">
    <property type="entry name" value="Pkinase"/>
    <property type="match status" value="1"/>
</dbReference>
<feature type="region of interest" description="Disordered" evidence="10">
    <location>
        <begin position="1"/>
        <end position="20"/>
    </location>
</feature>
<feature type="compositionally biased region" description="Acidic residues" evidence="10">
    <location>
        <begin position="378"/>
        <end position="392"/>
    </location>
</feature>
<evidence type="ECO:0000256" key="2">
    <source>
        <dbReference type="ARBA" id="ARBA00022741"/>
    </source>
</evidence>
<proteinExistence type="inferred from homology"/>
<dbReference type="EC" id="2.7.12.2" evidence="6"/>
<evidence type="ECO:0000256" key="10">
    <source>
        <dbReference type="SAM" id="MobiDB-lite"/>
    </source>
</evidence>
<accession>A0A7S0HL28</accession>
<feature type="compositionally biased region" description="Basic and acidic residues" evidence="10">
    <location>
        <begin position="368"/>
        <end position="377"/>
    </location>
</feature>
<comment type="catalytic activity">
    <reaction evidence="9">
        <text>L-tyrosyl-[protein] + ATP = O-phospho-L-tyrosyl-[protein] + ADP + H(+)</text>
        <dbReference type="Rhea" id="RHEA:10596"/>
        <dbReference type="Rhea" id="RHEA-COMP:10136"/>
        <dbReference type="Rhea" id="RHEA-COMP:20101"/>
        <dbReference type="ChEBI" id="CHEBI:15378"/>
        <dbReference type="ChEBI" id="CHEBI:30616"/>
        <dbReference type="ChEBI" id="CHEBI:46858"/>
        <dbReference type="ChEBI" id="CHEBI:61978"/>
        <dbReference type="ChEBI" id="CHEBI:456216"/>
        <dbReference type="EC" id="2.7.12.2"/>
    </reaction>
</comment>
<dbReference type="AlphaFoldDB" id="A0A7S0HL28"/>
<evidence type="ECO:0000256" key="9">
    <source>
        <dbReference type="ARBA" id="ARBA00051693"/>
    </source>
</evidence>
<dbReference type="PROSITE" id="PS50096">
    <property type="entry name" value="IQ"/>
    <property type="match status" value="2"/>
</dbReference>
<dbReference type="EMBL" id="HBEO01018075">
    <property type="protein sequence ID" value="CAD8487509.1"/>
    <property type="molecule type" value="Transcribed_RNA"/>
</dbReference>
<organism evidence="12">
    <name type="scientific">Hanusia phi</name>
    <dbReference type="NCBI Taxonomy" id="3032"/>
    <lineage>
        <taxon>Eukaryota</taxon>
        <taxon>Cryptophyceae</taxon>
        <taxon>Pyrenomonadales</taxon>
        <taxon>Geminigeraceae</taxon>
        <taxon>Hanusia</taxon>
    </lineage>
</organism>
<evidence type="ECO:0000256" key="6">
    <source>
        <dbReference type="ARBA" id="ARBA00038999"/>
    </source>
</evidence>
<dbReference type="InterPro" id="IPR000719">
    <property type="entry name" value="Prot_kinase_dom"/>
</dbReference>
<keyword evidence="1" id="KW-0808">Transferase</keyword>
<evidence type="ECO:0000256" key="7">
    <source>
        <dbReference type="ARBA" id="ARBA00049014"/>
    </source>
</evidence>
<comment type="similarity">
    <text evidence="5">Belongs to the protein kinase superfamily. STE Ser/Thr protein kinase family. MAP kinase kinase subfamily.</text>
</comment>
<dbReference type="Gene3D" id="1.10.510.10">
    <property type="entry name" value="Transferase(Phosphotransferase) domain 1"/>
    <property type="match status" value="1"/>
</dbReference>
<dbReference type="GO" id="GO:0005524">
    <property type="term" value="F:ATP binding"/>
    <property type="evidence" value="ECO:0007669"/>
    <property type="project" value="UniProtKB-KW"/>
</dbReference>
<dbReference type="SMART" id="SM00220">
    <property type="entry name" value="S_TKc"/>
    <property type="match status" value="1"/>
</dbReference>
<dbReference type="PANTHER" id="PTHR48013">
    <property type="entry name" value="DUAL SPECIFICITY MITOGEN-ACTIVATED PROTEIN KINASE KINASE 5-RELATED"/>
    <property type="match status" value="1"/>
</dbReference>
<comment type="catalytic activity">
    <reaction evidence="7">
        <text>L-seryl-[protein] + ATP = O-phospho-L-seryl-[protein] + ADP + H(+)</text>
        <dbReference type="Rhea" id="RHEA:17989"/>
        <dbReference type="Rhea" id="RHEA-COMP:9863"/>
        <dbReference type="Rhea" id="RHEA-COMP:11604"/>
        <dbReference type="ChEBI" id="CHEBI:15378"/>
        <dbReference type="ChEBI" id="CHEBI:29999"/>
        <dbReference type="ChEBI" id="CHEBI:30616"/>
        <dbReference type="ChEBI" id="CHEBI:83421"/>
        <dbReference type="ChEBI" id="CHEBI:456216"/>
        <dbReference type="EC" id="2.7.12.2"/>
    </reaction>
</comment>
<evidence type="ECO:0000256" key="1">
    <source>
        <dbReference type="ARBA" id="ARBA00022679"/>
    </source>
</evidence>
<name>A0A7S0HL28_9CRYP</name>
<keyword evidence="4" id="KW-0067">ATP-binding</keyword>
<feature type="domain" description="Protein kinase" evidence="11">
    <location>
        <begin position="600"/>
        <end position="942"/>
    </location>
</feature>
<comment type="catalytic activity">
    <reaction evidence="8">
        <text>L-threonyl-[protein] + ATP = O-phospho-L-threonyl-[protein] + ADP + H(+)</text>
        <dbReference type="Rhea" id="RHEA:46608"/>
        <dbReference type="Rhea" id="RHEA-COMP:11060"/>
        <dbReference type="Rhea" id="RHEA-COMP:11605"/>
        <dbReference type="ChEBI" id="CHEBI:15378"/>
        <dbReference type="ChEBI" id="CHEBI:30013"/>
        <dbReference type="ChEBI" id="CHEBI:30616"/>
        <dbReference type="ChEBI" id="CHEBI:61977"/>
        <dbReference type="ChEBI" id="CHEBI:456216"/>
        <dbReference type="EC" id="2.7.12.2"/>
    </reaction>
</comment>
<gene>
    <name evidence="12" type="ORF">HPHI1048_LOCUS12322</name>
</gene>
<dbReference type="SMART" id="SM00015">
    <property type="entry name" value="IQ"/>
    <property type="match status" value="2"/>
</dbReference>
<evidence type="ECO:0000256" key="8">
    <source>
        <dbReference type="ARBA" id="ARBA00049299"/>
    </source>
</evidence>
<keyword evidence="3" id="KW-0418">Kinase</keyword>
<sequence length="1000" mass="113433">MYTNKSKRELDPLRRRPKSASLYASGGEHKVVRPISAGGRIWSGGWVFARHRCIFGETEEKTANPVAAQRIPRSQPPASLFPSDSRKFVHNRRNLRPQTAPAAGKALDVEQPRRATSATKRVRYACQQEDSSLQDQTLPAEAANLSLSTNGNAGNQDLSADGVAEISQTPKSSIMSLDDLDANSNPRSLRMKKSLTLNDLVRKTTTMMSVRGWKREKADTKSAADHYGEEAPHAWYCKLCGQNGPKVKWWCRQCRTHLHTNCFVSWHDNWEERQELEASVLDMPMHHRNSTTSFDPVSVAVWANNGKTPRAFRRYEQIEMNKSPWKLPVDEHSLLDTPNVNKETASLIHAHLKVMHNNTATTKKLKERFLGEDKFEGDPQENDEDEKNETEDSAALQLEWDSLVRTPSVETDALNETNELKDFARSSVTVIARVTSVMKRFKGAAKVSDFLAPQDPLQDLRTWIETLSQYPEIEEKFKKSLCKVQSLYRGFVARKKVKHLKNEFLLGYTWPHMKAALRIQGRFRGIKARLRYKYKLTVMKQWKKLSSLLLLRSFLRLSELIKRALAASKQKTVVVSKKNSDLRIHLFGYTVGQNGLLGVPEGIRMLGKGYEADNFLTFRTVKTKKPTRTRYVHGKTFPFMIWKNVKAPKWSLLSKDPVLLAPASLGCTTPPNPLYKVTYSAVNHDYYCRIIRLQDVPTREDFFRELDALLRLRTLMSKKRIFDDDDDGDPNKKRATMAMAQEIRSYQRMFVACVNVCIDQSPPPKLVMVLEAQDTNLHQISTKIMPEAVMSTVIHQVLQALFYVHKLGIIHGGIDATAIYISFTGKVRLGHFFNSSYTDQPKCRGKLELMAPERMLGIENSLKSDIWSLGLMMYKLLTGQHEPFGKCTDKVLYKENVLSKDALRLPWNGPFTPALQNFVEKCTSRNVGKRPTVSELLDMPFVGKALGSVNGKRNWPTAKTSQSVLASWVQNVLSGAGANESEDAVGKQMMEVLEEEQMSP</sequence>
<feature type="compositionally biased region" description="Polar residues" evidence="10">
    <location>
        <begin position="128"/>
        <end position="137"/>
    </location>
</feature>
<dbReference type="Pfam" id="PF00612">
    <property type="entry name" value="IQ"/>
    <property type="match status" value="2"/>
</dbReference>
<reference evidence="12" key="1">
    <citation type="submission" date="2021-01" db="EMBL/GenBank/DDBJ databases">
        <authorList>
            <person name="Corre E."/>
            <person name="Pelletier E."/>
            <person name="Niang G."/>
            <person name="Scheremetjew M."/>
            <person name="Finn R."/>
            <person name="Kale V."/>
            <person name="Holt S."/>
            <person name="Cochrane G."/>
            <person name="Meng A."/>
            <person name="Brown T."/>
            <person name="Cohen L."/>
        </authorList>
    </citation>
    <scope>NUCLEOTIDE SEQUENCE</scope>
    <source>
        <strain evidence="12">CCMP325</strain>
    </source>
</reference>
<keyword evidence="2" id="KW-0547">Nucleotide-binding</keyword>
<dbReference type="GO" id="GO:0004708">
    <property type="term" value="F:MAP kinase kinase activity"/>
    <property type="evidence" value="ECO:0007669"/>
    <property type="project" value="UniProtKB-EC"/>
</dbReference>
<feature type="compositionally biased region" description="Basic and acidic residues" evidence="10">
    <location>
        <begin position="1"/>
        <end position="14"/>
    </location>
</feature>
<evidence type="ECO:0000256" key="5">
    <source>
        <dbReference type="ARBA" id="ARBA00038035"/>
    </source>
</evidence>
<dbReference type="PROSITE" id="PS50011">
    <property type="entry name" value="PROTEIN_KINASE_DOM"/>
    <property type="match status" value="1"/>
</dbReference>
<dbReference type="InterPro" id="IPR011009">
    <property type="entry name" value="Kinase-like_dom_sf"/>
</dbReference>
<protein>
    <recommendedName>
        <fullName evidence="6">mitogen-activated protein kinase kinase</fullName>
        <ecNumber evidence="6">2.7.12.2</ecNumber>
    </recommendedName>
</protein>
<evidence type="ECO:0000259" key="11">
    <source>
        <dbReference type="PROSITE" id="PS50011"/>
    </source>
</evidence>